<evidence type="ECO:0000313" key="4">
    <source>
        <dbReference type="Proteomes" id="UP000015101"/>
    </source>
</evidence>
<accession>T1FHZ3</accession>
<dbReference type="EMBL" id="AMQM01008076">
    <property type="status" value="NOT_ANNOTATED_CDS"/>
    <property type="molecule type" value="Genomic_DNA"/>
</dbReference>
<proteinExistence type="predicted"/>
<dbReference type="GeneID" id="20208442"/>
<protein>
    <submittedName>
        <fullName evidence="2 3">Uncharacterized protein</fullName>
    </submittedName>
</protein>
<reference evidence="3" key="3">
    <citation type="submission" date="2015-06" db="UniProtKB">
        <authorList>
            <consortium name="EnsemblMetazoa"/>
        </authorList>
    </citation>
    <scope>IDENTIFICATION</scope>
</reference>
<evidence type="ECO:0000313" key="2">
    <source>
        <dbReference type="EMBL" id="ESN91084.1"/>
    </source>
</evidence>
<keyword evidence="4" id="KW-1185">Reference proteome</keyword>
<dbReference type="AlphaFoldDB" id="T1FHZ3"/>
<evidence type="ECO:0000313" key="3">
    <source>
        <dbReference type="EnsemblMetazoa" id="HelroP182239"/>
    </source>
</evidence>
<dbReference type="EMBL" id="KB097722">
    <property type="protein sequence ID" value="ESN91084.1"/>
    <property type="molecule type" value="Genomic_DNA"/>
</dbReference>
<dbReference type="InParanoid" id="T1FHZ3"/>
<reference evidence="2 4" key="2">
    <citation type="journal article" date="2013" name="Nature">
        <title>Insights into bilaterian evolution from three spiralian genomes.</title>
        <authorList>
            <person name="Simakov O."/>
            <person name="Marletaz F."/>
            <person name="Cho S.J."/>
            <person name="Edsinger-Gonzales E."/>
            <person name="Havlak P."/>
            <person name="Hellsten U."/>
            <person name="Kuo D.H."/>
            <person name="Larsson T."/>
            <person name="Lv J."/>
            <person name="Arendt D."/>
            <person name="Savage R."/>
            <person name="Osoegawa K."/>
            <person name="de Jong P."/>
            <person name="Grimwood J."/>
            <person name="Chapman J.A."/>
            <person name="Shapiro H."/>
            <person name="Aerts A."/>
            <person name="Otillar R.P."/>
            <person name="Terry A.Y."/>
            <person name="Boore J.L."/>
            <person name="Grigoriev I.V."/>
            <person name="Lindberg D.R."/>
            <person name="Seaver E.C."/>
            <person name="Weisblat D.A."/>
            <person name="Putnam N.H."/>
            <person name="Rokhsar D.S."/>
        </authorList>
    </citation>
    <scope>NUCLEOTIDE SEQUENCE</scope>
</reference>
<keyword evidence="1" id="KW-1133">Transmembrane helix</keyword>
<dbReference type="EnsemblMetazoa" id="HelroT182239">
    <property type="protein sequence ID" value="HelroP182239"/>
    <property type="gene ID" value="HelroG182239"/>
</dbReference>
<name>T1FHZ3_HELRO</name>
<sequence>METQFAKKIIATSLTLAVTACAVLLAVFIKVDRLKKKKKEKDATKSAKISSNPKTVINTDKGTLSVRQKIVTKTKYILPARKVKSNQKSSGATIIQQIYHSKPKAGDAVVIKQTDDSRPTRDSKAKFVRSNSYISAEDSVTKKLSNEIPLELSLEDGKSSQKQKEKQFRACFSLYFMGNVNRNT</sequence>
<evidence type="ECO:0000256" key="1">
    <source>
        <dbReference type="SAM" id="Phobius"/>
    </source>
</evidence>
<dbReference type="PROSITE" id="PS51257">
    <property type="entry name" value="PROKAR_LIPOPROTEIN"/>
    <property type="match status" value="1"/>
</dbReference>
<dbReference type="Proteomes" id="UP000015101">
    <property type="component" value="Unassembled WGS sequence"/>
</dbReference>
<dbReference type="RefSeq" id="XP_009030793.1">
    <property type="nucleotide sequence ID" value="XM_009032545.1"/>
</dbReference>
<dbReference type="CTD" id="20208442"/>
<organism evidence="3 4">
    <name type="scientific">Helobdella robusta</name>
    <name type="common">Californian leech</name>
    <dbReference type="NCBI Taxonomy" id="6412"/>
    <lineage>
        <taxon>Eukaryota</taxon>
        <taxon>Metazoa</taxon>
        <taxon>Spiralia</taxon>
        <taxon>Lophotrochozoa</taxon>
        <taxon>Annelida</taxon>
        <taxon>Clitellata</taxon>
        <taxon>Hirudinea</taxon>
        <taxon>Rhynchobdellida</taxon>
        <taxon>Glossiphoniidae</taxon>
        <taxon>Helobdella</taxon>
    </lineage>
</organism>
<dbReference type="KEGG" id="hro:HELRODRAFT_182239"/>
<gene>
    <name evidence="3" type="primary">20208442</name>
    <name evidence="2" type="ORF">HELRODRAFT_182239</name>
</gene>
<keyword evidence="1" id="KW-0472">Membrane</keyword>
<feature type="transmembrane region" description="Helical" evidence="1">
    <location>
        <begin position="6"/>
        <end position="29"/>
    </location>
</feature>
<dbReference type="HOGENOM" id="CLU_1469789_0_0_1"/>
<keyword evidence="1" id="KW-0812">Transmembrane</keyword>
<reference evidence="4" key="1">
    <citation type="submission" date="2012-12" db="EMBL/GenBank/DDBJ databases">
        <authorList>
            <person name="Hellsten U."/>
            <person name="Grimwood J."/>
            <person name="Chapman J.A."/>
            <person name="Shapiro H."/>
            <person name="Aerts A."/>
            <person name="Otillar R.P."/>
            <person name="Terry A.Y."/>
            <person name="Boore J.L."/>
            <person name="Simakov O."/>
            <person name="Marletaz F."/>
            <person name="Cho S.-J."/>
            <person name="Edsinger-Gonzales E."/>
            <person name="Havlak P."/>
            <person name="Kuo D.-H."/>
            <person name="Larsson T."/>
            <person name="Lv J."/>
            <person name="Arendt D."/>
            <person name="Savage R."/>
            <person name="Osoegawa K."/>
            <person name="de Jong P."/>
            <person name="Lindberg D.R."/>
            <person name="Seaver E.C."/>
            <person name="Weisblat D.A."/>
            <person name="Putnam N.H."/>
            <person name="Grigoriev I.V."/>
            <person name="Rokhsar D.S."/>
        </authorList>
    </citation>
    <scope>NUCLEOTIDE SEQUENCE</scope>
</reference>